<accession>A0A396I577</accession>
<protein>
    <recommendedName>
        <fullName evidence="3">Transmembrane protein</fullName>
    </recommendedName>
</protein>
<keyword evidence="1" id="KW-0812">Transmembrane</keyword>
<dbReference type="Proteomes" id="UP000265566">
    <property type="component" value="Chromosome 4"/>
</dbReference>
<gene>
    <name evidence="2" type="ORF">MtrunA17_Chr4g0019251</name>
</gene>
<evidence type="ECO:0000313" key="2">
    <source>
        <dbReference type="EMBL" id="RHN59903.1"/>
    </source>
</evidence>
<evidence type="ECO:0008006" key="3">
    <source>
        <dbReference type="Google" id="ProtNLM"/>
    </source>
</evidence>
<feature type="transmembrane region" description="Helical" evidence="1">
    <location>
        <begin position="21"/>
        <end position="41"/>
    </location>
</feature>
<reference evidence="2" key="1">
    <citation type="journal article" date="2018" name="Nat. Plants">
        <title>Whole-genome landscape of Medicago truncatula symbiotic genes.</title>
        <authorList>
            <person name="Pecrix Y."/>
            <person name="Gamas P."/>
            <person name="Carrere S."/>
        </authorList>
    </citation>
    <scope>NUCLEOTIDE SEQUENCE</scope>
    <source>
        <tissue evidence="2">Leaves</tissue>
    </source>
</reference>
<dbReference type="EMBL" id="PSQE01000004">
    <property type="protein sequence ID" value="RHN59903.1"/>
    <property type="molecule type" value="Genomic_DNA"/>
</dbReference>
<keyword evidence="1" id="KW-1133">Transmembrane helix</keyword>
<sequence length="63" mass="7551">MVGLRLIQRLKWDLKQSRTTISSLSFCILCCFSTVVTHYHLLFVLLHSYQLFNIYCYNVFFLI</sequence>
<dbReference type="Gramene" id="rna22071">
    <property type="protein sequence ID" value="RHN59903.1"/>
    <property type="gene ID" value="gene22071"/>
</dbReference>
<keyword evidence="1" id="KW-0472">Membrane</keyword>
<proteinExistence type="predicted"/>
<name>A0A396I577_MEDTR</name>
<dbReference type="AlphaFoldDB" id="A0A396I577"/>
<evidence type="ECO:0000256" key="1">
    <source>
        <dbReference type="SAM" id="Phobius"/>
    </source>
</evidence>
<organism evidence="2">
    <name type="scientific">Medicago truncatula</name>
    <name type="common">Barrel medic</name>
    <name type="synonym">Medicago tribuloides</name>
    <dbReference type="NCBI Taxonomy" id="3880"/>
    <lineage>
        <taxon>Eukaryota</taxon>
        <taxon>Viridiplantae</taxon>
        <taxon>Streptophyta</taxon>
        <taxon>Embryophyta</taxon>
        <taxon>Tracheophyta</taxon>
        <taxon>Spermatophyta</taxon>
        <taxon>Magnoliopsida</taxon>
        <taxon>eudicotyledons</taxon>
        <taxon>Gunneridae</taxon>
        <taxon>Pentapetalae</taxon>
        <taxon>rosids</taxon>
        <taxon>fabids</taxon>
        <taxon>Fabales</taxon>
        <taxon>Fabaceae</taxon>
        <taxon>Papilionoideae</taxon>
        <taxon>50 kb inversion clade</taxon>
        <taxon>NPAAA clade</taxon>
        <taxon>Hologalegina</taxon>
        <taxon>IRL clade</taxon>
        <taxon>Trifolieae</taxon>
        <taxon>Medicago</taxon>
    </lineage>
</organism>
<comment type="caution">
    <text evidence="2">The sequence shown here is derived from an EMBL/GenBank/DDBJ whole genome shotgun (WGS) entry which is preliminary data.</text>
</comment>